<evidence type="ECO:0000256" key="3">
    <source>
        <dbReference type="ARBA" id="ARBA00022723"/>
    </source>
</evidence>
<evidence type="ECO:0000256" key="4">
    <source>
        <dbReference type="ARBA" id="ARBA00023004"/>
    </source>
</evidence>
<dbReference type="PANTHER" id="PTHR30548:SF5">
    <property type="entry name" value="SUBUNIT OF OXYGEN-SENSITIVE 2-HYDROXYISOCAPROYL-COA DEHYDRATASE"/>
    <property type="match status" value="1"/>
</dbReference>
<accession>A0A4Z0QZH2</accession>
<keyword evidence="4" id="KW-0408">Iron</keyword>
<dbReference type="Gene3D" id="3.40.50.11900">
    <property type="match status" value="1"/>
</dbReference>
<dbReference type="AlphaFoldDB" id="A0A4Z0QZH2"/>
<keyword evidence="5" id="KW-0411">Iron-sulfur</keyword>
<protein>
    <submittedName>
        <fullName evidence="6">2-hydroxyacyl-CoA dehydratase</fullName>
    </submittedName>
</protein>
<comment type="caution">
    <text evidence="6">The sequence shown here is derived from an EMBL/GenBank/DDBJ whole genome shotgun (WGS) entry which is preliminary data.</text>
</comment>
<comment type="cofactor">
    <cofactor evidence="1">
        <name>[4Fe-4S] cluster</name>
        <dbReference type="ChEBI" id="CHEBI:49883"/>
    </cofactor>
</comment>
<dbReference type="Pfam" id="PF06050">
    <property type="entry name" value="HGD-D"/>
    <property type="match status" value="1"/>
</dbReference>
<evidence type="ECO:0000256" key="2">
    <source>
        <dbReference type="ARBA" id="ARBA00005806"/>
    </source>
</evidence>
<evidence type="ECO:0000313" key="7">
    <source>
        <dbReference type="Proteomes" id="UP000298460"/>
    </source>
</evidence>
<reference evidence="6 7" key="1">
    <citation type="submission" date="2019-03" db="EMBL/GenBank/DDBJ databases">
        <title>Draft Genome Sequence of Desulfosporosinus fructosivorans Strain 63.6F, Isolated from Marine Sediment in the Baltic Sea.</title>
        <authorList>
            <person name="Hausmann B."/>
            <person name="Vandieken V."/>
            <person name="Pjevac P."/>
            <person name="Schreck K."/>
            <person name="Herbold C.W."/>
            <person name="Loy A."/>
        </authorList>
    </citation>
    <scope>NUCLEOTIDE SEQUENCE [LARGE SCALE GENOMIC DNA]</scope>
    <source>
        <strain evidence="6 7">63.6F</strain>
    </source>
</reference>
<dbReference type="GO" id="GO:0051536">
    <property type="term" value="F:iron-sulfur cluster binding"/>
    <property type="evidence" value="ECO:0007669"/>
    <property type="project" value="UniProtKB-KW"/>
</dbReference>
<evidence type="ECO:0000256" key="5">
    <source>
        <dbReference type="ARBA" id="ARBA00023014"/>
    </source>
</evidence>
<organism evidence="6 7">
    <name type="scientific">Desulfosporosinus fructosivorans</name>
    <dbReference type="NCBI Taxonomy" id="2018669"/>
    <lineage>
        <taxon>Bacteria</taxon>
        <taxon>Bacillati</taxon>
        <taxon>Bacillota</taxon>
        <taxon>Clostridia</taxon>
        <taxon>Eubacteriales</taxon>
        <taxon>Desulfitobacteriaceae</taxon>
        <taxon>Desulfosporosinus</taxon>
    </lineage>
</organism>
<evidence type="ECO:0000313" key="6">
    <source>
        <dbReference type="EMBL" id="TGE35485.1"/>
    </source>
</evidence>
<dbReference type="OrthoDB" id="355459at2"/>
<dbReference type="RefSeq" id="WP_135551884.1">
    <property type="nucleotide sequence ID" value="NZ_SPQQ01000014.1"/>
</dbReference>
<dbReference type="Gene3D" id="1.20.1270.370">
    <property type="match status" value="1"/>
</dbReference>
<dbReference type="InterPro" id="IPR010327">
    <property type="entry name" value="FldB/FldC_alpha/beta"/>
</dbReference>
<keyword evidence="3" id="KW-0479">Metal-binding</keyword>
<dbReference type="GO" id="GO:0016836">
    <property type="term" value="F:hydro-lyase activity"/>
    <property type="evidence" value="ECO:0007669"/>
    <property type="project" value="UniProtKB-ARBA"/>
</dbReference>
<dbReference type="Proteomes" id="UP000298460">
    <property type="component" value="Unassembled WGS sequence"/>
</dbReference>
<evidence type="ECO:0000256" key="1">
    <source>
        <dbReference type="ARBA" id="ARBA00001966"/>
    </source>
</evidence>
<dbReference type="EMBL" id="SPQQ01000014">
    <property type="protein sequence ID" value="TGE35485.1"/>
    <property type="molecule type" value="Genomic_DNA"/>
</dbReference>
<dbReference type="Gene3D" id="3.40.50.11890">
    <property type="match status" value="1"/>
</dbReference>
<keyword evidence="7" id="KW-1185">Reference proteome</keyword>
<proteinExistence type="inferred from homology"/>
<dbReference type="GO" id="GO:0046872">
    <property type="term" value="F:metal ion binding"/>
    <property type="evidence" value="ECO:0007669"/>
    <property type="project" value="UniProtKB-KW"/>
</dbReference>
<dbReference type="PANTHER" id="PTHR30548">
    <property type="entry name" value="2-HYDROXYGLUTARYL-COA DEHYDRATASE, D-COMPONENT-RELATED"/>
    <property type="match status" value="1"/>
</dbReference>
<comment type="similarity">
    <text evidence="2">Belongs to the FldB/FldC dehydratase alpha/beta subunit family.</text>
</comment>
<sequence>MSELNEQTNFNKSLDLLLEEANLNGAARLERYPQRRFFGYFCSYFPEELILAAGLEPLRLLPEAGNSTPAELPAYCCSLAKGTLDMAIYGKWQDLVGIGFTHTCDTMQCLSGIWAASGNSQTIDIVPPVMLNTSGASHYYLAEMHTLLEALMTLTQQNINEEALLDAMKLCAYTRKLATELDTLRPNLPSALVSAILRAGQVMPRSDYTQALENCLPTLKDIALPPVNRVKVLVSGAIVENDSLFNMIEDLGGRVVADDTCSGYRHFSGPTVMGAENPLSDIVQRYSAMPPCPCKNRSLNERMSYLCDLAQQRHVDCAIIVIRKYCDPHAWDAVELSKCFQNNGIRTLTLELEGADVGGQERTRLQAFLESMVEDARL</sequence>
<gene>
    <name evidence="6" type="ORF">E4K67_25420</name>
</gene>
<name>A0A4Z0QZH2_9FIRM</name>